<evidence type="ECO:0000256" key="14">
    <source>
        <dbReference type="ARBA" id="ARBA00023268"/>
    </source>
</evidence>
<evidence type="ECO:0000259" key="21">
    <source>
        <dbReference type="Pfam" id="PF00912"/>
    </source>
</evidence>
<feature type="compositionally biased region" description="Low complexity" evidence="18">
    <location>
        <begin position="778"/>
        <end position="789"/>
    </location>
</feature>
<dbReference type="Gene3D" id="3.40.710.10">
    <property type="entry name" value="DD-peptidase/beta-lactamase superfamily"/>
    <property type="match status" value="2"/>
</dbReference>
<evidence type="ECO:0000256" key="10">
    <source>
        <dbReference type="ARBA" id="ARBA00022801"/>
    </source>
</evidence>
<sequence length="789" mass="89777">MPELPKKKSGSISRIIIKCLWIFFCVGIVSITLLFFFIAKGFIGYMPPIEELQNPKDKFASEIYSSDMEVIGRYYQSKGNRVYVGYNEISPYLVNALIATEDARFEDHSGIDVKALARAVIKRGLFFQKSAGGGSTISQQLAKQLFSPSAENVMERLFQKPIEWVIAVQLERFYTKEEIVNMYLNKFDFLYNAVGIQSAAQIYFNTTPDKLSIEQAATLIGMCKNPSYFNPVRQPERTRGRRNTVLEQMYKSDYITREERDSLQALPLKLYFNRVDHKEGLAPYFREHLRLMMTAKKPDRRDYRGWQGQKFVDDSIAWETNPLFGWCEKNRKADGSKYNIYTDGLKIYTSLDSRMQKYAEEAVEEHIGGFLQPKFFNEKKGRSYAPFARNLSKSDIETILNKAMKQSDRYRYMSEAGASEKEIRKAFDTPVDMQVFSWHGMIDTVMTPMDSIRYNKSFLRTGFMVMDSKTGHVKAYVGGIDFRNFQYDMVSDGRRQVGSTIKPFLYTLAMEEGFSPCDEAPNVQPHILDPATGKVWSPRNSSKARIGENVTLRWGLANSNNWISAYLMERLSPSSLVRLMHSFGIRNYIDPVISLCLGPAEVSVEEMVTAYTAFSNKGIRVDPLYVTRIEDNFGNVIAEFTPKVTEVFSEAAYYKILPMLRDVIDHGTGGRIRYRHKITAPMGGKTGTTNNNSDGWFMGFTPSLAAGVWVGGEERSIHFDGMANGQGATMALPIYGIFMKKVYGDKSLGYSETEDFVIPEQYKDPCTTGPYSEEEFSSEPAEAIEGIFD</sequence>
<comment type="similarity">
    <text evidence="4">In the N-terminal section; belongs to the glycosyltransferase 51 family.</text>
</comment>
<keyword evidence="23" id="KW-1185">Reference proteome</keyword>
<dbReference type="GO" id="GO:0008658">
    <property type="term" value="F:penicillin binding"/>
    <property type="evidence" value="ECO:0007669"/>
    <property type="project" value="InterPro"/>
</dbReference>
<dbReference type="GO" id="GO:0009002">
    <property type="term" value="F:serine-type D-Ala-D-Ala carboxypeptidase activity"/>
    <property type="evidence" value="ECO:0007669"/>
    <property type="project" value="UniProtKB-EC"/>
</dbReference>
<keyword evidence="19" id="KW-1133">Transmembrane helix</keyword>
<dbReference type="AlphaFoldDB" id="A0A495WET7"/>
<evidence type="ECO:0000256" key="6">
    <source>
        <dbReference type="ARBA" id="ARBA00022645"/>
    </source>
</evidence>
<evidence type="ECO:0000256" key="16">
    <source>
        <dbReference type="ARBA" id="ARBA00034000"/>
    </source>
</evidence>
<evidence type="ECO:0000313" key="22">
    <source>
        <dbReference type="EMBL" id="RKT59740.1"/>
    </source>
</evidence>
<dbReference type="Pfam" id="PF00912">
    <property type="entry name" value="Transgly"/>
    <property type="match status" value="1"/>
</dbReference>
<keyword evidence="10" id="KW-0378">Hydrolase</keyword>
<dbReference type="GO" id="GO:0005886">
    <property type="term" value="C:plasma membrane"/>
    <property type="evidence" value="ECO:0007669"/>
    <property type="project" value="UniProtKB-SubCell"/>
</dbReference>
<evidence type="ECO:0000256" key="18">
    <source>
        <dbReference type="SAM" id="MobiDB-lite"/>
    </source>
</evidence>
<dbReference type="SUPFAM" id="SSF56601">
    <property type="entry name" value="beta-lactamase/transpeptidase-like"/>
    <property type="match status" value="1"/>
</dbReference>
<evidence type="ECO:0000256" key="11">
    <source>
        <dbReference type="ARBA" id="ARBA00022960"/>
    </source>
</evidence>
<evidence type="ECO:0000256" key="1">
    <source>
        <dbReference type="ARBA" id="ARBA00004236"/>
    </source>
</evidence>
<dbReference type="GeneID" id="92928214"/>
<dbReference type="RefSeq" id="WP_009319531.1">
    <property type="nucleotide sequence ID" value="NZ_KI440811.1"/>
</dbReference>
<feature type="region of interest" description="Disordered" evidence="18">
    <location>
        <begin position="767"/>
        <end position="789"/>
    </location>
</feature>
<dbReference type="Gene3D" id="1.10.3810.10">
    <property type="entry name" value="Biosynthetic peptidoglycan transglycosylase-like"/>
    <property type="match status" value="1"/>
</dbReference>
<keyword evidence="8" id="KW-0328">Glycosyltransferase</keyword>
<evidence type="ECO:0000256" key="8">
    <source>
        <dbReference type="ARBA" id="ARBA00022676"/>
    </source>
</evidence>
<keyword evidence="13 19" id="KW-0472">Membrane</keyword>
<dbReference type="InterPro" id="IPR012338">
    <property type="entry name" value="Beta-lactam/transpept-like"/>
</dbReference>
<evidence type="ECO:0000256" key="7">
    <source>
        <dbReference type="ARBA" id="ARBA00022670"/>
    </source>
</evidence>
<comment type="pathway">
    <text evidence="2">Cell wall biogenesis; peptidoglycan biosynthesis.</text>
</comment>
<keyword evidence="7" id="KW-0645">Protease</keyword>
<evidence type="ECO:0000256" key="13">
    <source>
        <dbReference type="ARBA" id="ARBA00023136"/>
    </source>
</evidence>
<protein>
    <submittedName>
        <fullName evidence="22">Penicillin-binding protein 1A</fullName>
    </submittedName>
</protein>
<keyword evidence="11" id="KW-0133">Cell shape</keyword>
<dbReference type="Proteomes" id="UP000269493">
    <property type="component" value="Unassembled WGS sequence"/>
</dbReference>
<keyword evidence="5" id="KW-1003">Cell membrane</keyword>
<dbReference type="InterPro" id="IPR001264">
    <property type="entry name" value="Glyco_trans_51"/>
</dbReference>
<evidence type="ECO:0000256" key="9">
    <source>
        <dbReference type="ARBA" id="ARBA00022679"/>
    </source>
</evidence>
<feature type="domain" description="Glycosyl transferase family 51" evidence="21">
    <location>
        <begin position="70"/>
        <end position="249"/>
    </location>
</feature>
<keyword evidence="12" id="KW-0573">Peptidoglycan synthesis</keyword>
<evidence type="ECO:0000256" key="5">
    <source>
        <dbReference type="ARBA" id="ARBA00022475"/>
    </source>
</evidence>
<reference evidence="22 23" key="1">
    <citation type="submission" date="2018-10" db="EMBL/GenBank/DDBJ databases">
        <title>Genomic Encyclopedia of Archaeal and Bacterial Type Strains, Phase II (KMG-II): from individual species to whole genera.</title>
        <authorList>
            <person name="Goeker M."/>
        </authorList>
    </citation>
    <scope>NUCLEOTIDE SEQUENCE [LARGE SCALE GENOMIC DNA]</scope>
    <source>
        <strain evidence="22 23">NSB1</strain>
    </source>
</reference>
<comment type="subcellular location">
    <subcellularLocation>
        <location evidence="1">Cell membrane</location>
    </subcellularLocation>
</comment>
<dbReference type="EMBL" id="RBXN01000002">
    <property type="protein sequence ID" value="RKT59740.1"/>
    <property type="molecule type" value="Genomic_DNA"/>
</dbReference>
<keyword evidence="19" id="KW-0812">Transmembrane</keyword>
<dbReference type="InterPro" id="IPR036950">
    <property type="entry name" value="PBP_transglycosylase"/>
</dbReference>
<dbReference type="GO" id="GO:0008955">
    <property type="term" value="F:peptidoglycan glycosyltransferase activity"/>
    <property type="evidence" value="ECO:0007669"/>
    <property type="project" value="UniProtKB-EC"/>
</dbReference>
<dbReference type="GO" id="GO:0009252">
    <property type="term" value="P:peptidoglycan biosynthetic process"/>
    <property type="evidence" value="ECO:0007669"/>
    <property type="project" value="UniProtKB-KW"/>
</dbReference>
<dbReference type="PANTHER" id="PTHR32282:SF11">
    <property type="entry name" value="PENICILLIN-BINDING PROTEIN 1B"/>
    <property type="match status" value="1"/>
</dbReference>
<dbReference type="InterPro" id="IPR050396">
    <property type="entry name" value="Glycosyltr_51/Transpeptidase"/>
</dbReference>
<comment type="catalytic activity">
    <reaction evidence="16">
        <text>Preferential cleavage: (Ac)2-L-Lys-D-Ala-|-D-Ala. Also transpeptidation of peptidyl-alanyl moieties that are N-acyl substituents of D-alanine.</text>
        <dbReference type="EC" id="3.4.16.4"/>
    </reaction>
</comment>
<dbReference type="SUPFAM" id="SSF53955">
    <property type="entry name" value="Lysozyme-like"/>
    <property type="match status" value="1"/>
</dbReference>
<keyword evidence="14" id="KW-0511">Multifunctional enzyme</keyword>
<keyword evidence="9" id="KW-0808">Transferase</keyword>
<keyword evidence="6" id="KW-0121">Carboxypeptidase</keyword>
<evidence type="ECO:0000256" key="2">
    <source>
        <dbReference type="ARBA" id="ARBA00004752"/>
    </source>
</evidence>
<evidence type="ECO:0000256" key="17">
    <source>
        <dbReference type="ARBA" id="ARBA00049902"/>
    </source>
</evidence>
<comment type="similarity">
    <text evidence="3">In the C-terminal section; belongs to the transpeptidase family.</text>
</comment>
<evidence type="ECO:0000256" key="19">
    <source>
        <dbReference type="SAM" id="Phobius"/>
    </source>
</evidence>
<accession>A0A495WET7</accession>
<dbReference type="GO" id="GO:0008360">
    <property type="term" value="P:regulation of cell shape"/>
    <property type="evidence" value="ECO:0007669"/>
    <property type="project" value="UniProtKB-KW"/>
</dbReference>
<evidence type="ECO:0000259" key="20">
    <source>
        <dbReference type="Pfam" id="PF00905"/>
    </source>
</evidence>
<dbReference type="GO" id="GO:0071555">
    <property type="term" value="P:cell wall organization"/>
    <property type="evidence" value="ECO:0007669"/>
    <property type="project" value="UniProtKB-KW"/>
</dbReference>
<organism evidence="22 23">
    <name type="scientific">Coprobacter fastidiosus NSB1 = JCM 33896</name>
    <dbReference type="NCBI Taxonomy" id="1349822"/>
    <lineage>
        <taxon>Bacteria</taxon>
        <taxon>Pseudomonadati</taxon>
        <taxon>Bacteroidota</taxon>
        <taxon>Bacteroidia</taxon>
        <taxon>Bacteroidales</taxon>
        <taxon>Barnesiellaceae</taxon>
        <taxon>Coprobacter</taxon>
    </lineage>
</organism>
<comment type="caution">
    <text evidence="22">The sequence shown here is derived from an EMBL/GenBank/DDBJ whole genome shotgun (WGS) entry which is preliminary data.</text>
</comment>
<feature type="domain" description="Penicillin-binding protein transpeptidase" evidence="20">
    <location>
        <begin position="462"/>
        <end position="703"/>
    </location>
</feature>
<dbReference type="GO" id="GO:0006508">
    <property type="term" value="P:proteolysis"/>
    <property type="evidence" value="ECO:0007669"/>
    <property type="project" value="UniProtKB-KW"/>
</dbReference>
<gene>
    <name evidence="22" type="ORF">BC742_0661</name>
</gene>
<dbReference type="GO" id="GO:0030288">
    <property type="term" value="C:outer membrane-bounded periplasmic space"/>
    <property type="evidence" value="ECO:0007669"/>
    <property type="project" value="TreeGrafter"/>
</dbReference>
<keyword evidence="15" id="KW-0961">Cell wall biogenesis/degradation</keyword>
<dbReference type="InterPro" id="IPR023346">
    <property type="entry name" value="Lysozyme-like_dom_sf"/>
</dbReference>
<feature type="transmembrane region" description="Helical" evidence="19">
    <location>
        <begin position="20"/>
        <end position="46"/>
    </location>
</feature>
<evidence type="ECO:0000256" key="12">
    <source>
        <dbReference type="ARBA" id="ARBA00022984"/>
    </source>
</evidence>
<evidence type="ECO:0000256" key="15">
    <source>
        <dbReference type="ARBA" id="ARBA00023316"/>
    </source>
</evidence>
<dbReference type="Pfam" id="PF00905">
    <property type="entry name" value="Transpeptidase"/>
    <property type="match status" value="1"/>
</dbReference>
<proteinExistence type="inferred from homology"/>
<dbReference type="InterPro" id="IPR001460">
    <property type="entry name" value="PCN-bd_Tpept"/>
</dbReference>
<name>A0A495WET7_9BACT</name>
<dbReference type="PANTHER" id="PTHR32282">
    <property type="entry name" value="BINDING PROTEIN TRANSPEPTIDASE, PUTATIVE-RELATED"/>
    <property type="match status" value="1"/>
</dbReference>
<comment type="catalytic activity">
    <reaction evidence="17">
        <text>[GlcNAc-(1-&gt;4)-Mur2Ac(oyl-L-Ala-gamma-D-Glu-L-Lys-D-Ala-D-Ala)](n)-di-trans,octa-cis-undecaprenyl diphosphate + beta-D-GlcNAc-(1-&gt;4)-Mur2Ac(oyl-L-Ala-gamma-D-Glu-L-Lys-D-Ala-D-Ala)-di-trans,octa-cis-undecaprenyl diphosphate = [GlcNAc-(1-&gt;4)-Mur2Ac(oyl-L-Ala-gamma-D-Glu-L-Lys-D-Ala-D-Ala)](n+1)-di-trans,octa-cis-undecaprenyl diphosphate + di-trans,octa-cis-undecaprenyl diphosphate + H(+)</text>
        <dbReference type="Rhea" id="RHEA:23708"/>
        <dbReference type="Rhea" id="RHEA-COMP:9602"/>
        <dbReference type="Rhea" id="RHEA-COMP:9603"/>
        <dbReference type="ChEBI" id="CHEBI:15378"/>
        <dbReference type="ChEBI" id="CHEBI:58405"/>
        <dbReference type="ChEBI" id="CHEBI:60033"/>
        <dbReference type="ChEBI" id="CHEBI:78435"/>
        <dbReference type="EC" id="2.4.99.28"/>
    </reaction>
</comment>
<evidence type="ECO:0000256" key="3">
    <source>
        <dbReference type="ARBA" id="ARBA00007090"/>
    </source>
</evidence>
<evidence type="ECO:0000313" key="23">
    <source>
        <dbReference type="Proteomes" id="UP000269493"/>
    </source>
</evidence>
<evidence type="ECO:0000256" key="4">
    <source>
        <dbReference type="ARBA" id="ARBA00007739"/>
    </source>
</evidence>